<comment type="caution">
    <text evidence="5">The sequence shown here is derived from an EMBL/GenBank/DDBJ whole genome shotgun (WGS) entry which is preliminary data.</text>
</comment>
<reference evidence="5 6" key="1">
    <citation type="submission" date="2024-09" db="EMBL/GenBank/DDBJ databases">
        <authorList>
            <person name="Sun Q."/>
            <person name="Mori K."/>
        </authorList>
    </citation>
    <scope>NUCLEOTIDE SEQUENCE [LARGE SCALE GENOMIC DNA]</scope>
    <source>
        <strain evidence="5 6">JCM 13503</strain>
    </source>
</reference>
<gene>
    <name evidence="5" type="ORF">ACFFLM_14920</name>
</gene>
<keyword evidence="3" id="KW-0804">Transcription</keyword>
<dbReference type="InterPro" id="IPR011051">
    <property type="entry name" value="RmlC_Cupin_sf"/>
</dbReference>
<dbReference type="RefSeq" id="WP_380011745.1">
    <property type="nucleotide sequence ID" value="NZ_JBHLYR010000045.1"/>
</dbReference>
<evidence type="ECO:0000313" key="6">
    <source>
        <dbReference type="Proteomes" id="UP001589733"/>
    </source>
</evidence>
<sequence length="277" mass="30383">MPAFFAPEQEEVFGLACWRGQPSAMAAFHRHREIEVNLVLRGSLTYLIGGRRLTVSAGQLALLWAAMPHRLIASNPHTDVFWLTIPLGDVLRWNLPQLLVQAILSGQAVHSEATDATDQGRFAGWADLLSTQDADEPRRIVLLELEARLRRLALNWAGPAGSATPQAVTGIAAADHVERMAAFMAEQYQQPLKVAEIAAAAGLHPHYATTLFRAALGVGLSEYLTQSRIAHAQRLLLTTDLSVLDIMHEVGFRSTSRFHEAFVQACGVAPRVFRRGV</sequence>
<keyword evidence="2" id="KW-0238">DNA-binding</keyword>
<dbReference type="Proteomes" id="UP001589733">
    <property type="component" value="Unassembled WGS sequence"/>
</dbReference>
<dbReference type="SUPFAM" id="SSF46689">
    <property type="entry name" value="Homeodomain-like"/>
    <property type="match status" value="2"/>
</dbReference>
<dbReference type="InterPro" id="IPR003313">
    <property type="entry name" value="AraC-bd"/>
</dbReference>
<evidence type="ECO:0000256" key="3">
    <source>
        <dbReference type="ARBA" id="ARBA00023163"/>
    </source>
</evidence>
<dbReference type="SUPFAM" id="SSF51182">
    <property type="entry name" value="RmlC-like cupins"/>
    <property type="match status" value="1"/>
</dbReference>
<proteinExistence type="predicted"/>
<evidence type="ECO:0000259" key="4">
    <source>
        <dbReference type="PROSITE" id="PS01124"/>
    </source>
</evidence>
<accession>A0ABV6B4D6</accession>
<dbReference type="EMBL" id="JBHLYR010000045">
    <property type="protein sequence ID" value="MFB9993263.1"/>
    <property type="molecule type" value="Genomic_DNA"/>
</dbReference>
<keyword evidence="1" id="KW-0805">Transcription regulation</keyword>
<evidence type="ECO:0000256" key="1">
    <source>
        <dbReference type="ARBA" id="ARBA00023015"/>
    </source>
</evidence>
<name>A0ABV6B4D6_9DEIO</name>
<dbReference type="PROSITE" id="PS01124">
    <property type="entry name" value="HTH_ARAC_FAMILY_2"/>
    <property type="match status" value="1"/>
</dbReference>
<dbReference type="InterPro" id="IPR018060">
    <property type="entry name" value="HTH_AraC"/>
</dbReference>
<dbReference type="PANTHER" id="PTHR43280:SF27">
    <property type="entry name" value="TRANSCRIPTIONAL REGULATOR MTLR"/>
    <property type="match status" value="1"/>
</dbReference>
<dbReference type="SMART" id="SM00342">
    <property type="entry name" value="HTH_ARAC"/>
    <property type="match status" value="1"/>
</dbReference>
<evidence type="ECO:0000256" key="2">
    <source>
        <dbReference type="ARBA" id="ARBA00023125"/>
    </source>
</evidence>
<dbReference type="Gene3D" id="2.60.120.10">
    <property type="entry name" value="Jelly Rolls"/>
    <property type="match status" value="1"/>
</dbReference>
<dbReference type="Pfam" id="PF12833">
    <property type="entry name" value="HTH_18"/>
    <property type="match status" value="1"/>
</dbReference>
<evidence type="ECO:0000313" key="5">
    <source>
        <dbReference type="EMBL" id="MFB9993263.1"/>
    </source>
</evidence>
<feature type="domain" description="HTH araC/xylS-type" evidence="4">
    <location>
        <begin position="178"/>
        <end position="276"/>
    </location>
</feature>
<keyword evidence="6" id="KW-1185">Reference proteome</keyword>
<dbReference type="PANTHER" id="PTHR43280">
    <property type="entry name" value="ARAC-FAMILY TRANSCRIPTIONAL REGULATOR"/>
    <property type="match status" value="1"/>
</dbReference>
<organism evidence="5 6">
    <name type="scientific">Deinococcus oregonensis</name>
    <dbReference type="NCBI Taxonomy" id="1805970"/>
    <lineage>
        <taxon>Bacteria</taxon>
        <taxon>Thermotogati</taxon>
        <taxon>Deinococcota</taxon>
        <taxon>Deinococci</taxon>
        <taxon>Deinococcales</taxon>
        <taxon>Deinococcaceae</taxon>
        <taxon>Deinococcus</taxon>
    </lineage>
</organism>
<dbReference type="Pfam" id="PF02311">
    <property type="entry name" value="AraC_binding"/>
    <property type="match status" value="1"/>
</dbReference>
<dbReference type="InterPro" id="IPR014710">
    <property type="entry name" value="RmlC-like_jellyroll"/>
</dbReference>
<protein>
    <submittedName>
        <fullName evidence="5">Helix-turn-helix domain-containing protein</fullName>
    </submittedName>
</protein>
<dbReference type="InterPro" id="IPR009057">
    <property type="entry name" value="Homeodomain-like_sf"/>
</dbReference>
<dbReference type="Gene3D" id="1.10.10.60">
    <property type="entry name" value="Homeodomain-like"/>
    <property type="match status" value="2"/>
</dbReference>